<dbReference type="AlphaFoldDB" id="A0A0F7ZWU9"/>
<dbReference type="Pfam" id="PF13976">
    <property type="entry name" value="gag_pre-integrs"/>
    <property type="match status" value="1"/>
</dbReference>
<feature type="region of interest" description="Disordered" evidence="1">
    <location>
        <begin position="60"/>
        <end position="82"/>
    </location>
</feature>
<evidence type="ECO:0000259" key="2">
    <source>
        <dbReference type="Pfam" id="PF10551"/>
    </source>
</evidence>
<evidence type="ECO:0000313" key="6">
    <source>
        <dbReference type="Proteomes" id="UP000054481"/>
    </source>
</evidence>
<dbReference type="InterPro" id="IPR052579">
    <property type="entry name" value="Zinc_finger_SWIM"/>
</dbReference>
<dbReference type="PANTHER" id="PTHR31569">
    <property type="entry name" value="SWIM-TYPE DOMAIN-CONTAINING PROTEIN"/>
    <property type="match status" value="1"/>
</dbReference>
<evidence type="ECO:0008006" key="7">
    <source>
        <dbReference type="Google" id="ProtNLM"/>
    </source>
</evidence>
<evidence type="ECO:0000259" key="4">
    <source>
        <dbReference type="Pfam" id="PF22936"/>
    </source>
</evidence>
<keyword evidence="6" id="KW-1185">Reference proteome</keyword>
<feature type="compositionally biased region" description="Polar residues" evidence="1">
    <location>
        <begin position="1126"/>
        <end position="1136"/>
    </location>
</feature>
<dbReference type="Pfam" id="PF22936">
    <property type="entry name" value="Pol_BBD"/>
    <property type="match status" value="1"/>
</dbReference>
<feature type="domain" description="MULE transposase" evidence="2">
    <location>
        <begin position="236"/>
        <end position="331"/>
    </location>
</feature>
<reference evidence="5 6" key="1">
    <citation type="journal article" date="2014" name="Genome Biol. Evol.">
        <title>Comparative genomics and transcriptomics analyses reveal divergent lifestyle features of nematode endoparasitic fungus Hirsutella minnesotensis.</title>
        <authorList>
            <person name="Lai Y."/>
            <person name="Liu K."/>
            <person name="Zhang X."/>
            <person name="Zhang X."/>
            <person name="Li K."/>
            <person name="Wang N."/>
            <person name="Shu C."/>
            <person name="Wu Y."/>
            <person name="Wang C."/>
            <person name="Bushley K.E."/>
            <person name="Xiang M."/>
            <person name="Liu X."/>
        </authorList>
    </citation>
    <scope>NUCLEOTIDE SEQUENCE [LARGE SCALE GENOMIC DNA]</scope>
    <source>
        <strain evidence="5 6">3608</strain>
    </source>
</reference>
<feature type="domain" description="GAG-pre-integrase" evidence="3">
    <location>
        <begin position="1141"/>
        <end position="1187"/>
    </location>
</feature>
<gene>
    <name evidence="5" type="ORF">HIM_11016</name>
</gene>
<proteinExistence type="predicted"/>
<feature type="region of interest" description="Disordered" evidence="1">
    <location>
        <begin position="879"/>
        <end position="899"/>
    </location>
</feature>
<evidence type="ECO:0000313" key="5">
    <source>
        <dbReference type="EMBL" id="KJZ69602.1"/>
    </source>
</evidence>
<dbReference type="InterPro" id="IPR054722">
    <property type="entry name" value="PolX-like_BBD"/>
</dbReference>
<dbReference type="InterPro" id="IPR025724">
    <property type="entry name" value="GAG-pre-integrase_dom"/>
</dbReference>
<dbReference type="Proteomes" id="UP000054481">
    <property type="component" value="Unassembled WGS sequence"/>
</dbReference>
<organism evidence="5 6">
    <name type="scientific">Hirsutella minnesotensis 3608</name>
    <dbReference type="NCBI Taxonomy" id="1043627"/>
    <lineage>
        <taxon>Eukaryota</taxon>
        <taxon>Fungi</taxon>
        <taxon>Dikarya</taxon>
        <taxon>Ascomycota</taxon>
        <taxon>Pezizomycotina</taxon>
        <taxon>Sordariomycetes</taxon>
        <taxon>Hypocreomycetidae</taxon>
        <taxon>Hypocreales</taxon>
        <taxon>Ophiocordycipitaceae</taxon>
        <taxon>Hirsutella</taxon>
    </lineage>
</organism>
<dbReference type="Pfam" id="PF10551">
    <property type="entry name" value="MULE"/>
    <property type="match status" value="1"/>
</dbReference>
<name>A0A0F7ZWU9_9HYPO</name>
<evidence type="ECO:0000259" key="3">
    <source>
        <dbReference type="Pfam" id="PF13976"/>
    </source>
</evidence>
<feature type="compositionally biased region" description="Basic and acidic residues" evidence="1">
    <location>
        <begin position="68"/>
        <end position="79"/>
    </location>
</feature>
<accession>A0A0F7ZWU9</accession>
<dbReference type="InterPro" id="IPR018289">
    <property type="entry name" value="MULE_transposase_dom"/>
</dbReference>
<sequence length="1223" mass="139253">MGLTEFPDDCLPPEGQFDSRESLLASINAWAAPRGYAFTTGKSTRDPRSGRRTVIFACDRGGRPGAHTSKDQKLTERQRSTSSRITGCQFSINAKESLDKSYWYIRHRPGEEKSVHNHGPSLHITAHPAHRALSSTDQSAIGNLSSAGIAPKDIRTYMRQSSQTAQGATQQDIYNCIAQRRRELLAGQSTMHALANELDNEGFQSRIQLDHDGRVTAVLFAHPASLGYLNTYPELLLLDCTYKTNKYKMPLLDIIGVDACQRSFCIAFAFLGGEDEDGYIWALNQLQSIYELYDIRQALVILTDRCLACIKAISRCFPASKSLLCTWHANKAVLSYCKPAFDREDEDSNSNERWAEFFGYWHSILGSKDETFDQQVEELEKRFVPRYVKEVSYIRETWLDPYKEKLVKAWVDQDAHFGNVATSRVEGIHALLKSHLKKSTLDLFEAWRAIKQALLNQLAELQANQSRQHIRTPIELSGTLYSTIRGWVSHEALRQVAKQHKRLNEKDLPSCTGSFTKSHGLPCAHTLQSLIEEDLPLRLQHFHTHWRLRRDNKEIGQVLIEPRRRLDQLVATSRISQSSTQREPSTFEAIESALRPKAPSTCSKCHQQGHIMTSRKCPLRYSDMLQRATAAIAGTAQTAAIAGTAQTAAVLETITVAVTTETTENLRYDDPRAIYRRYVKARDCWYKAQPRGSLKTNQAYRKAMGLPLRYSKTEYDWCLDWKQMSRSCGSRQWTKEEMMAVKTIGNYYSTIADEDDVARQLSLLQARVEPTDWAQEREVLERYRATLRAPNRTKVLTEAQKLNLPDAQDLRPTQDFLQAVSSINPSFTDYWVNKLEDEAATASPGWKDRFPNGIKISEIFERSHRAKKVSSNRGTFAATFQGKGEDHDGLKDKKAPKDKPKCVCDERHFYSECQYLNDAAKQADWTPDQSISQRIKKRLEEDPSLQQRVNRILQRSREHRDKTKASESQVRGIAFAQKTEEPRKRTTFSTSKAPYPLRDSFILDSGSDTHICNNRDRFATFIPTKEPEELFAGDGHLQILGYGRVFIRIDEEALFQLEDVAFVPSFHTNVASLDLFLAKGYNWNPASGTVTDKHGTYICTSVRHFRQPVLEYNELRVMAQTDNGQQGNATAFSSSHPRPPQEATAETWHRRLGHLNAPALENLVQNAQGIKIKGPIKIECEACSLGKARRIVSRRRPHTQAPRPFWRVYIDIFSLHISYKVTY</sequence>
<evidence type="ECO:0000256" key="1">
    <source>
        <dbReference type="SAM" id="MobiDB-lite"/>
    </source>
</evidence>
<feature type="region of interest" description="Disordered" evidence="1">
    <location>
        <begin position="1126"/>
        <end position="1145"/>
    </location>
</feature>
<feature type="domain" description="Retrovirus-related Pol polyprotein from transposon TNT 1-94-like beta-barrel" evidence="4">
    <location>
        <begin position="1001"/>
        <end position="1081"/>
    </location>
</feature>
<dbReference type="OrthoDB" id="1421156at2759"/>
<feature type="compositionally biased region" description="Basic and acidic residues" evidence="1">
    <location>
        <begin position="883"/>
        <end position="899"/>
    </location>
</feature>
<protein>
    <recommendedName>
        <fullName evidence="7">MULE transposase domain-containing protein</fullName>
    </recommendedName>
</protein>
<dbReference type="PANTHER" id="PTHR31569:SF4">
    <property type="entry name" value="SWIM-TYPE DOMAIN-CONTAINING PROTEIN"/>
    <property type="match status" value="1"/>
</dbReference>
<dbReference type="EMBL" id="KQ030696">
    <property type="protein sequence ID" value="KJZ69602.1"/>
    <property type="molecule type" value="Genomic_DNA"/>
</dbReference>